<reference evidence="2 3" key="1">
    <citation type="journal article" date="2017" name="G3 (Bethesda)">
        <title>First Draft Genome Sequence of the Pathogenic Fungus Lomentospora prolificans (Formerly Scedosporium prolificans).</title>
        <authorList>
            <person name="Luo R."/>
            <person name="Zimin A."/>
            <person name="Workman R."/>
            <person name="Fan Y."/>
            <person name="Pertea G."/>
            <person name="Grossman N."/>
            <person name="Wear M.P."/>
            <person name="Jia B."/>
            <person name="Miller H."/>
            <person name="Casadevall A."/>
            <person name="Timp W."/>
            <person name="Zhang S.X."/>
            <person name="Salzberg S.L."/>
        </authorList>
    </citation>
    <scope>NUCLEOTIDE SEQUENCE [LARGE SCALE GENOMIC DNA]</scope>
    <source>
        <strain evidence="2 3">JHH-5317</strain>
    </source>
</reference>
<dbReference type="Gene3D" id="3.40.50.1820">
    <property type="entry name" value="alpha/beta hydrolase"/>
    <property type="match status" value="1"/>
</dbReference>
<dbReference type="InterPro" id="IPR029058">
    <property type="entry name" value="AB_hydrolase_fold"/>
</dbReference>
<accession>A0A2N3NB35</accession>
<dbReference type="SUPFAM" id="SSF53474">
    <property type="entry name" value="alpha/beta-Hydrolases"/>
    <property type="match status" value="1"/>
</dbReference>
<evidence type="ECO:0000313" key="2">
    <source>
        <dbReference type="EMBL" id="PKS09656.1"/>
    </source>
</evidence>
<dbReference type="AlphaFoldDB" id="A0A2N3NB35"/>
<dbReference type="GO" id="GO:0016787">
    <property type="term" value="F:hydrolase activity"/>
    <property type="evidence" value="ECO:0007669"/>
    <property type="project" value="InterPro"/>
</dbReference>
<proteinExistence type="predicted"/>
<dbReference type="Pfam" id="PF01738">
    <property type="entry name" value="DLH"/>
    <property type="match status" value="1"/>
</dbReference>
<gene>
    <name evidence="2" type="ORF">jhhlp_004275</name>
</gene>
<protein>
    <recommendedName>
        <fullName evidence="1">Dienelactone hydrolase domain-containing protein</fullName>
    </recommendedName>
</protein>
<dbReference type="InterPro" id="IPR002925">
    <property type="entry name" value="Dienelactn_hydro"/>
</dbReference>
<name>A0A2N3NB35_9PEZI</name>
<keyword evidence="3" id="KW-1185">Reference proteome</keyword>
<dbReference type="InParanoid" id="A0A2N3NB35"/>
<dbReference type="PANTHER" id="PTHR17630:SF55">
    <property type="entry name" value="DIENELACTONE HYDROLASE FAMILY PROTEIN (AFU_ORTHOLOGUE AFUA_1G01900)"/>
    <property type="match status" value="1"/>
</dbReference>
<feature type="domain" description="Dienelactone hydrolase" evidence="1">
    <location>
        <begin position="34"/>
        <end position="240"/>
    </location>
</feature>
<dbReference type="VEuPathDB" id="FungiDB:jhhlp_004275"/>
<sequence length="243" mass="27491">MSHCCVKGFQWEAKPKGTEENLAGRDCYITGSNKDVAIMIIHDLFGWTFSNTRVLADHYAAEIDATVYVPDFFGGEKIPVDIIQDESRWAELDLPSFIKRNNKSVRGPEIFECAKELRSRHRRTGAMGFCYGGWGVFQLAGEGNQLVDCISVAHPTLLEHQEIENVSVPVQILAPEIDPQFTPELKAFCHKTIPTLGVAYDYQHFPRLEHGFAIRGDLRKPGEKEGMERAKNAAVLWFSQWLH</sequence>
<evidence type="ECO:0000313" key="3">
    <source>
        <dbReference type="Proteomes" id="UP000233524"/>
    </source>
</evidence>
<dbReference type="PANTHER" id="PTHR17630">
    <property type="entry name" value="DIENELACTONE HYDROLASE"/>
    <property type="match status" value="1"/>
</dbReference>
<comment type="caution">
    <text evidence="2">The sequence shown here is derived from an EMBL/GenBank/DDBJ whole genome shotgun (WGS) entry which is preliminary data.</text>
</comment>
<dbReference type="STRING" id="41688.A0A2N3NB35"/>
<dbReference type="Proteomes" id="UP000233524">
    <property type="component" value="Unassembled WGS sequence"/>
</dbReference>
<organism evidence="2 3">
    <name type="scientific">Lomentospora prolificans</name>
    <dbReference type="NCBI Taxonomy" id="41688"/>
    <lineage>
        <taxon>Eukaryota</taxon>
        <taxon>Fungi</taxon>
        <taxon>Dikarya</taxon>
        <taxon>Ascomycota</taxon>
        <taxon>Pezizomycotina</taxon>
        <taxon>Sordariomycetes</taxon>
        <taxon>Hypocreomycetidae</taxon>
        <taxon>Microascales</taxon>
        <taxon>Microascaceae</taxon>
        <taxon>Lomentospora</taxon>
    </lineage>
</organism>
<dbReference type="EMBL" id="NLAX01000010">
    <property type="protein sequence ID" value="PKS09656.1"/>
    <property type="molecule type" value="Genomic_DNA"/>
</dbReference>
<dbReference type="OrthoDB" id="10019231at2759"/>
<evidence type="ECO:0000259" key="1">
    <source>
        <dbReference type="Pfam" id="PF01738"/>
    </source>
</evidence>